<dbReference type="EMBL" id="OZ034820">
    <property type="protein sequence ID" value="CAL1401583.1"/>
    <property type="molecule type" value="Genomic_DNA"/>
</dbReference>
<evidence type="ECO:0000313" key="2">
    <source>
        <dbReference type="Proteomes" id="UP001497516"/>
    </source>
</evidence>
<dbReference type="AlphaFoldDB" id="A0AAV2FT70"/>
<reference evidence="1 2" key="1">
    <citation type="submission" date="2024-04" db="EMBL/GenBank/DDBJ databases">
        <authorList>
            <person name="Fracassetti M."/>
        </authorList>
    </citation>
    <scope>NUCLEOTIDE SEQUENCE [LARGE SCALE GENOMIC DNA]</scope>
</reference>
<organism evidence="1 2">
    <name type="scientific">Linum trigynum</name>
    <dbReference type="NCBI Taxonomy" id="586398"/>
    <lineage>
        <taxon>Eukaryota</taxon>
        <taxon>Viridiplantae</taxon>
        <taxon>Streptophyta</taxon>
        <taxon>Embryophyta</taxon>
        <taxon>Tracheophyta</taxon>
        <taxon>Spermatophyta</taxon>
        <taxon>Magnoliopsida</taxon>
        <taxon>eudicotyledons</taxon>
        <taxon>Gunneridae</taxon>
        <taxon>Pentapetalae</taxon>
        <taxon>rosids</taxon>
        <taxon>fabids</taxon>
        <taxon>Malpighiales</taxon>
        <taxon>Linaceae</taxon>
        <taxon>Linum</taxon>
    </lineage>
</organism>
<keyword evidence="2" id="KW-1185">Reference proteome</keyword>
<sequence>MHSQLEEDLVKQPTPLYIPGEFGEAECVPVQLVTEDHKSSKLLFLVFSIIDCNELVEIQGLFKLEPAVEDAIELIN</sequence>
<dbReference type="Proteomes" id="UP001497516">
    <property type="component" value="Chromosome 7"/>
</dbReference>
<proteinExistence type="predicted"/>
<protein>
    <submittedName>
        <fullName evidence="1">Uncharacterized protein</fullName>
    </submittedName>
</protein>
<gene>
    <name evidence="1" type="ORF">LTRI10_LOCUS41631</name>
</gene>
<name>A0AAV2FT70_9ROSI</name>
<accession>A0AAV2FT70</accession>
<evidence type="ECO:0000313" key="1">
    <source>
        <dbReference type="EMBL" id="CAL1401583.1"/>
    </source>
</evidence>